<evidence type="ECO:0000313" key="2">
    <source>
        <dbReference type="EMBL" id="MCF6136330.1"/>
    </source>
</evidence>
<evidence type="ECO:0000259" key="1">
    <source>
        <dbReference type="PROSITE" id="PS51186"/>
    </source>
</evidence>
<keyword evidence="3" id="KW-1185">Reference proteome</keyword>
<dbReference type="Pfam" id="PF13302">
    <property type="entry name" value="Acetyltransf_3"/>
    <property type="match status" value="1"/>
</dbReference>
<dbReference type="InterPro" id="IPR000182">
    <property type="entry name" value="GNAT_dom"/>
</dbReference>
<gene>
    <name evidence="2" type="ORF">L2716_01225</name>
</gene>
<accession>A0ABS9GY72</accession>
<evidence type="ECO:0000313" key="3">
    <source>
        <dbReference type="Proteomes" id="UP001649381"/>
    </source>
</evidence>
<reference evidence="2 3" key="1">
    <citation type="submission" date="2022-01" db="EMBL/GenBank/DDBJ databases">
        <title>Alkalihalobacillus sp. EGI L200015, a novel bacterium isolated from a salt lake sediment.</title>
        <authorList>
            <person name="Gao L."/>
            <person name="Fang B.-Z."/>
            <person name="Li W.-J."/>
        </authorList>
    </citation>
    <scope>NUCLEOTIDE SEQUENCE [LARGE SCALE GENOMIC DNA]</scope>
    <source>
        <strain evidence="2 3">KCTC 12718</strain>
    </source>
</reference>
<proteinExistence type="predicted"/>
<dbReference type="PANTHER" id="PTHR43610:SF1">
    <property type="entry name" value="N-ACETYLTRANSFERASE DOMAIN-CONTAINING PROTEIN"/>
    <property type="match status" value="1"/>
</dbReference>
<organism evidence="2 3">
    <name type="scientific">Pseudalkalibacillus berkeleyi</name>
    <dbReference type="NCBI Taxonomy" id="1069813"/>
    <lineage>
        <taxon>Bacteria</taxon>
        <taxon>Bacillati</taxon>
        <taxon>Bacillota</taxon>
        <taxon>Bacilli</taxon>
        <taxon>Bacillales</taxon>
        <taxon>Fictibacillaceae</taxon>
        <taxon>Pseudalkalibacillus</taxon>
    </lineage>
</organism>
<dbReference type="InterPro" id="IPR016181">
    <property type="entry name" value="Acyl_CoA_acyltransferase"/>
</dbReference>
<dbReference type="Proteomes" id="UP001649381">
    <property type="component" value="Unassembled WGS sequence"/>
</dbReference>
<protein>
    <submittedName>
        <fullName evidence="2">GNAT family N-acetyltransferase</fullName>
    </submittedName>
</protein>
<dbReference type="RefSeq" id="WP_236330835.1">
    <property type="nucleotide sequence ID" value="NZ_JAKIJS010000001.1"/>
</dbReference>
<dbReference type="PANTHER" id="PTHR43610">
    <property type="entry name" value="BLL6696 PROTEIN"/>
    <property type="match status" value="1"/>
</dbReference>
<name>A0ABS9GY72_9BACL</name>
<sequence length="194" mass="22763">MWIEPVTLEGKRVTIRPMEMTDVDALYEAGNDPAIWDYMPKDIKTRSDMEALVHEALQAKETGKEFPFVIHDHKQQKLVGSTRFLDISEPNRHLEIGWTWLSTSVWRTPVNTQCKYLLLKHCFENLSTIRVQLKTDERNIRSQNAIDRIGGIREGVLRKARIMHDGHERNTVYYSILNDEWTKVKDKIEKMLVD</sequence>
<dbReference type="PROSITE" id="PS51186">
    <property type="entry name" value="GNAT"/>
    <property type="match status" value="1"/>
</dbReference>
<dbReference type="EMBL" id="JAKIJS010000001">
    <property type="protein sequence ID" value="MCF6136330.1"/>
    <property type="molecule type" value="Genomic_DNA"/>
</dbReference>
<dbReference type="Gene3D" id="3.40.630.30">
    <property type="match status" value="1"/>
</dbReference>
<dbReference type="SUPFAM" id="SSF55729">
    <property type="entry name" value="Acyl-CoA N-acyltransferases (Nat)"/>
    <property type="match status" value="1"/>
</dbReference>
<comment type="caution">
    <text evidence="2">The sequence shown here is derived from an EMBL/GenBank/DDBJ whole genome shotgun (WGS) entry which is preliminary data.</text>
</comment>
<feature type="domain" description="N-acetyltransferase" evidence="1">
    <location>
        <begin position="13"/>
        <end position="179"/>
    </location>
</feature>